<feature type="compositionally biased region" description="Basic and acidic residues" evidence="1">
    <location>
        <begin position="206"/>
        <end position="215"/>
    </location>
</feature>
<name>A0A6G1SAQ2_9ACAR</name>
<accession>A0A6G1SAQ2</accession>
<feature type="compositionally biased region" description="Basic and acidic residues" evidence="1">
    <location>
        <begin position="232"/>
        <end position="249"/>
    </location>
</feature>
<dbReference type="GO" id="GO:0016514">
    <property type="term" value="C:SWI/SNF complex"/>
    <property type="evidence" value="ECO:0007669"/>
    <property type="project" value="TreeGrafter"/>
</dbReference>
<proteinExistence type="predicted"/>
<evidence type="ECO:0000313" key="3">
    <source>
        <dbReference type="EMBL" id="MDE47000.1"/>
    </source>
</evidence>
<evidence type="ECO:0000256" key="1">
    <source>
        <dbReference type="SAM" id="MobiDB-lite"/>
    </source>
</evidence>
<dbReference type="EMBL" id="GGYP01002229">
    <property type="protein sequence ID" value="MDE47000.1"/>
    <property type="molecule type" value="Transcribed_RNA"/>
</dbReference>
<protein>
    <submittedName>
        <fullName evidence="3">Uncharacterized protein KIAA0240</fullName>
    </submittedName>
</protein>
<organism evidence="3">
    <name type="scientific">Aceria tosichella</name>
    <name type="common">wheat curl mite</name>
    <dbReference type="NCBI Taxonomy" id="561515"/>
    <lineage>
        <taxon>Eukaryota</taxon>
        <taxon>Metazoa</taxon>
        <taxon>Ecdysozoa</taxon>
        <taxon>Arthropoda</taxon>
        <taxon>Chelicerata</taxon>
        <taxon>Arachnida</taxon>
        <taxon>Acari</taxon>
        <taxon>Acariformes</taxon>
        <taxon>Trombidiformes</taxon>
        <taxon>Prostigmata</taxon>
        <taxon>Eupodina</taxon>
        <taxon>Eriophyoidea</taxon>
        <taxon>Eriophyidae</taxon>
        <taxon>Eriophyinae</taxon>
        <taxon>Aceriini</taxon>
        <taxon>Aceria</taxon>
    </lineage>
</organism>
<feature type="region of interest" description="Disordered" evidence="1">
    <location>
        <begin position="206"/>
        <end position="249"/>
    </location>
</feature>
<reference evidence="3" key="1">
    <citation type="submission" date="2018-10" db="EMBL/GenBank/DDBJ databases">
        <title>Transcriptome assembly of Aceria tosichella (Wheat curl mite) Type 2.</title>
        <authorList>
            <person name="Scully E.D."/>
            <person name="Geib S.M."/>
            <person name="Palmer N.A."/>
            <person name="Gupta A.K."/>
            <person name="Sarath G."/>
            <person name="Tatineni S."/>
        </authorList>
    </citation>
    <scope>NUCLEOTIDE SEQUENCE</scope>
    <source>
        <strain evidence="3">LincolnNE</strain>
    </source>
</reference>
<evidence type="ECO:0000259" key="2">
    <source>
        <dbReference type="Pfam" id="PF15249"/>
    </source>
</evidence>
<dbReference type="PANTHER" id="PTHR15572">
    <property type="entry name" value="GLIOMA TUMOR SUPPRESSOR CANDIDATE REGION GENE 1"/>
    <property type="match status" value="1"/>
</dbReference>
<dbReference type="GO" id="GO:0045893">
    <property type="term" value="P:positive regulation of DNA-templated transcription"/>
    <property type="evidence" value="ECO:0007669"/>
    <property type="project" value="TreeGrafter"/>
</dbReference>
<sequence length="283" mass="32326">MPTISLTVDNPKIEQNGLKISAGQTSNQNIKGQIIHNVAGLTTTLVLHPAQAQQRHSITIQSQAQLQQQQMARKRELRAQTILNQLKADQNAALNPQTKQPFKSLEDACKRLLRYHVFDTETVSETKIREVDEIFEAAVESLLSRKQAIYDKFKYLILKQSMKNVPMSEEVMLEQVFVNDELAYLKGEKEYFREYEAHLESVALKRSRDDSKSESQDDCGQNYFAFGPNSPKHKDQVDQDNVTHSRDADDWLLPDKWSESRYQSVPDSEAATAIESILNEEIS</sequence>
<dbReference type="PANTHER" id="PTHR15572:SF0">
    <property type="entry name" value="GLUTAMINE-RICH PROTEIN-RELATED"/>
    <property type="match status" value="1"/>
</dbReference>
<dbReference type="InterPro" id="IPR015671">
    <property type="entry name" value="GSCR1_dom"/>
</dbReference>
<dbReference type="AlphaFoldDB" id="A0A6G1SAQ2"/>
<feature type="domain" description="GLTSCR protein conserved" evidence="2">
    <location>
        <begin position="89"/>
        <end position="189"/>
    </location>
</feature>
<dbReference type="InterPro" id="IPR052438">
    <property type="entry name" value="Chromatin_remod/trans_coact"/>
</dbReference>
<dbReference type="Pfam" id="PF15249">
    <property type="entry name" value="GLTSCR1"/>
    <property type="match status" value="1"/>
</dbReference>
<gene>
    <name evidence="3" type="ORF">g.15907</name>
</gene>